<dbReference type="STRING" id="633149.Bresu_1563"/>
<dbReference type="HOGENOM" id="CLU_2841231_0_0_5"/>
<evidence type="ECO:0000313" key="3">
    <source>
        <dbReference type="Proteomes" id="UP000002696"/>
    </source>
</evidence>
<sequence>MPQYRLHLHDGPTRPSETRYIDLPSNEEALELARDALIDNEQFSRAEVWTDDRIVVVFERGGDRP</sequence>
<accession>D9QGQ8</accession>
<dbReference type="KEGG" id="bsb:Bresu_1563"/>
<dbReference type="BioCyc" id="BSUB633149:G1GM8-1551-MONOMER"/>
<proteinExistence type="predicted"/>
<organism evidence="2 3">
    <name type="scientific">Brevundimonas subvibrioides (strain ATCC 15264 / DSM 4735 / LMG 14903 / NBRC 16000 / CB 81)</name>
    <name type="common">Caulobacter subvibrioides</name>
    <dbReference type="NCBI Taxonomy" id="633149"/>
    <lineage>
        <taxon>Bacteria</taxon>
        <taxon>Pseudomonadati</taxon>
        <taxon>Pseudomonadota</taxon>
        <taxon>Alphaproteobacteria</taxon>
        <taxon>Caulobacterales</taxon>
        <taxon>Caulobacteraceae</taxon>
        <taxon>Brevundimonas</taxon>
    </lineage>
</organism>
<name>D9QGQ8_BRESC</name>
<dbReference type="EMBL" id="CP002102">
    <property type="protein sequence ID" value="ADL00874.1"/>
    <property type="molecule type" value="Genomic_DNA"/>
</dbReference>
<keyword evidence="3" id="KW-1185">Reference proteome</keyword>
<dbReference type="AlphaFoldDB" id="D9QGQ8"/>
<evidence type="ECO:0000313" key="2">
    <source>
        <dbReference type="EMBL" id="ADL00874.1"/>
    </source>
</evidence>
<dbReference type="InParanoid" id="D9QGQ8"/>
<feature type="compositionally biased region" description="Basic and acidic residues" evidence="1">
    <location>
        <begin position="7"/>
        <end position="20"/>
    </location>
</feature>
<dbReference type="Proteomes" id="UP000002696">
    <property type="component" value="Chromosome"/>
</dbReference>
<evidence type="ECO:0000256" key="1">
    <source>
        <dbReference type="SAM" id="MobiDB-lite"/>
    </source>
</evidence>
<reference evidence="3" key="1">
    <citation type="journal article" date="2011" name="J. Bacteriol.">
        <title>Genome sequences of eight morphologically diverse alphaproteobacteria.</title>
        <authorList>
            <consortium name="US DOE Joint Genome Institute"/>
            <person name="Brown P.J."/>
            <person name="Kysela D.T."/>
            <person name="Buechlein A."/>
            <person name="Hemmerich C."/>
            <person name="Brun Y.V."/>
        </authorList>
    </citation>
    <scope>NUCLEOTIDE SEQUENCE [LARGE SCALE GENOMIC DNA]</scope>
    <source>
        <strain evidence="3">ATCC 15264 / DSM 4735 / LMG 14903 / NBRC 16000 / CB 81</strain>
    </source>
</reference>
<protein>
    <submittedName>
        <fullName evidence="2">CBR-FCE-1 protein</fullName>
    </submittedName>
</protein>
<gene>
    <name evidence="2" type="ordered locus">Bresu_1563</name>
</gene>
<feature type="region of interest" description="Disordered" evidence="1">
    <location>
        <begin position="1"/>
        <end position="20"/>
    </location>
</feature>